<sequence>MKNILVPTDFSKNCTKAANLGIKIAKLYDAEIHFLHQMTTPVDWVKLDKQKEKRYPKTVKEIGVAKSKLRELEKKAEHEGLKCRTFLQFDSGQKDILEHSGHFHDDFIVTGSSGTKGVIREITGSNVEKIVRKANAPIIVVKEEDVTFPFKDILFVSSFEEDVTHPFQEVLSIAKKCDAKIHLLRVNTVTDFNSIELGLNPVKEFLEKFPNLKNFSMSVHNESSVEAGINTFLKHQPADLIAMSTHGKTGFLSLFSKSIAEGVTNHSSLPVMTIHIKK</sequence>
<evidence type="ECO:0000256" key="1">
    <source>
        <dbReference type="ARBA" id="ARBA00008791"/>
    </source>
</evidence>
<gene>
    <name evidence="3" type="ORF">BST97_13500</name>
</gene>
<proteinExistence type="inferred from homology"/>
<comment type="similarity">
    <text evidence="1">Belongs to the universal stress protein A family.</text>
</comment>
<name>A0A1W6MPE5_9FLAO</name>
<dbReference type="InterPro" id="IPR014729">
    <property type="entry name" value="Rossmann-like_a/b/a_fold"/>
</dbReference>
<evidence type="ECO:0000313" key="4">
    <source>
        <dbReference type="Proteomes" id="UP000193431"/>
    </source>
</evidence>
<dbReference type="RefSeq" id="WP_085768269.1">
    <property type="nucleotide sequence ID" value="NZ_CP019344.1"/>
</dbReference>
<dbReference type="Gene3D" id="3.40.50.620">
    <property type="entry name" value="HUPs"/>
    <property type="match status" value="2"/>
</dbReference>
<feature type="domain" description="UspA" evidence="2">
    <location>
        <begin position="1"/>
        <end position="142"/>
    </location>
</feature>
<reference evidence="3 4" key="1">
    <citation type="submission" date="2016-11" db="EMBL/GenBank/DDBJ databases">
        <title>Trade-off between light-utilization and light-protection in marine flavobacteria.</title>
        <authorList>
            <person name="Kumagai Y."/>
        </authorList>
    </citation>
    <scope>NUCLEOTIDE SEQUENCE [LARGE SCALE GENOMIC DNA]</scope>
    <source>
        <strain evidence="3 4">JCM 13191</strain>
    </source>
</reference>
<feature type="domain" description="UspA" evidence="2">
    <location>
        <begin position="223"/>
        <end position="274"/>
    </location>
</feature>
<dbReference type="OrthoDB" id="1522603at2"/>
<dbReference type="InterPro" id="IPR006015">
    <property type="entry name" value="Universal_stress_UspA"/>
</dbReference>
<dbReference type="CDD" id="cd00293">
    <property type="entry name" value="USP-like"/>
    <property type="match status" value="2"/>
</dbReference>
<dbReference type="PANTHER" id="PTHR46268">
    <property type="entry name" value="STRESS RESPONSE PROTEIN NHAX"/>
    <property type="match status" value="1"/>
</dbReference>
<dbReference type="Proteomes" id="UP000193431">
    <property type="component" value="Chromosome"/>
</dbReference>
<evidence type="ECO:0000259" key="2">
    <source>
        <dbReference type="Pfam" id="PF00582"/>
    </source>
</evidence>
<evidence type="ECO:0000313" key="3">
    <source>
        <dbReference type="EMBL" id="ARN79493.1"/>
    </source>
</evidence>
<accession>A0A1W6MPE5</accession>
<protein>
    <submittedName>
        <fullName evidence="3">Universal stress protein</fullName>
    </submittedName>
</protein>
<organism evidence="3 4">
    <name type="scientific">Nonlabens spongiae</name>
    <dbReference type="NCBI Taxonomy" id="331648"/>
    <lineage>
        <taxon>Bacteria</taxon>
        <taxon>Pseudomonadati</taxon>
        <taxon>Bacteroidota</taxon>
        <taxon>Flavobacteriia</taxon>
        <taxon>Flavobacteriales</taxon>
        <taxon>Flavobacteriaceae</taxon>
        <taxon>Nonlabens</taxon>
    </lineage>
</organism>
<dbReference type="EMBL" id="CP019344">
    <property type="protein sequence ID" value="ARN79493.1"/>
    <property type="molecule type" value="Genomic_DNA"/>
</dbReference>
<dbReference type="Pfam" id="PF00582">
    <property type="entry name" value="Usp"/>
    <property type="match status" value="2"/>
</dbReference>
<dbReference type="AlphaFoldDB" id="A0A1W6MPE5"/>
<dbReference type="InterPro" id="IPR006016">
    <property type="entry name" value="UspA"/>
</dbReference>
<dbReference type="PANTHER" id="PTHR46268:SF6">
    <property type="entry name" value="UNIVERSAL STRESS PROTEIN UP12"/>
    <property type="match status" value="1"/>
</dbReference>
<dbReference type="PRINTS" id="PR01438">
    <property type="entry name" value="UNVRSLSTRESS"/>
</dbReference>
<dbReference type="SUPFAM" id="SSF52402">
    <property type="entry name" value="Adenine nucleotide alpha hydrolases-like"/>
    <property type="match status" value="2"/>
</dbReference>
<dbReference type="STRING" id="331648.BST97_13500"/>
<keyword evidence="4" id="KW-1185">Reference proteome</keyword>